<gene>
    <name evidence="1" type="ORF">FHX68_2260</name>
</gene>
<dbReference type="AlphaFoldDB" id="A0A4Y3UP59"/>
<protein>
    <submittedName>
        <fullName evidence="1">Uncharacterized protein</fullName>
    </submittedName>
</protein>
<sequence length="77" mass="7796">MGEVMAHPIAGPVVQAAIVEMMKGMDGVADIMPEGVDPTAMMASFPFGRISMMAGDAATPEMIDGLIAMANSGGAPE</sequence>
<organism evidence="1 2">
    <name type="scientific">Microbacterium lacticum</name>
    <dbReference type="NCBI Taxonomy" id="33885"/>
    <lineage>
        <taxon>Bacteria</taxon>
        <taxon>Bacillati</taxon>
        <taxon>Actinomycetota</taxon>
        <taxon>Actinomycetes</taxon>
        <taxon>Micrococcales</taxon>
        <taxon>Microbacteriaceae</taxon>
        <taxon>Microbacterium</taxon>
    </lineage>
</organism>
<evidence type="ECO:0000313" key="2">
    <source>
        <dbReference type="Proteomes" id="UP000319804"/>
    </source>
</evidence>
<keyword evidence="2" id="KW-1185">Reference proteome</keyword>
<accession>A0A4Y3UP59</accession>
<dbReference type="EMBL" id="VFPS01000003">
    <property type="protein sequence ID" value="TQM98222.1"/>
    <property type="molecule type" value="Genomic_DNA"/>
</dbReference>
<name>A0A4Y3UP59_9MICO</name>
<comment type="caution">
    <text evidence="1">The sequence shown here is derived from an EMBL/GenBank/DDBJ whole genome shotgun (WGS) entry which is preliminary data.</text>
</comment>
<dbReference type="Proteomes" id="UP000319804">
    <property type="component" value="Unassembled WGS sequence"/>
</dbReference>
<evidence type="ECO:0000313" key="1">
    <source>
        <dbReference type="EMBL" id="TQM98222.1"/>
    </source>
</evidence>
<proteinExistence type="predicted"/>
<reference evidence="1 2" key="1">
    <citation type="submission" date="2019-06" db="EMBL/GenBank/DDBJ databases">
        <title>Sequencing the genomes of 1000 actinobacteria strains.</title>
        <authorList>
            <person name="Klenk H.-P."/>
        </authorList>
    </citation>
    <scope>NUCLEOTIDE SEQUENCE [LARGE SCALE GENOMIC DNA]</scope>
    <source>
        <strain evidence="1 2">DSM 20427</strain>
    </source>
</reference>